<proteinExistence type="predicted"/>
<dbReference type="CDD" id="cd06224">
    <property type="entry name" value="REM"/>
    <property type="match status" value="1"/>
</dbReference>
<dbReference type="EMBL" id="LKCW01000107">
    <property type="protein sequence ID" value="KPM39455.1"/>
    <property type="molecule type" value="Genomic_DNA"/>
</dbReference>
<dbReference type="GO" id="GO:0005886">
    <property type="term" value="C:plasma membrane"/>
    <property type="evidence" value="ECO:0007669"/>
    <property type="project" value="TreeGrafter"/>
</dbReference>
<dbReference type="InterPro" id="IPR036964">
    <property type="entry name" value="RASGEF_cat_dom_sf"/>
</dbReference>
<feature type="region of interest" description="Disordered" evidence="3">
    <location>
        <begin position="1089"/>
        <end position="1116"/>
    </location>
</feature>
<dbReference type="Pfam" id="PF00617">
    <property type="entry name" value="RasGEF"/>
    <property type="match status" value="1"/>
</dbReference>
<feature type="domain" description="Ras-GEF" evidence="4">
    <location>
        <begin position="676"/>
        <end position="914"/>
    </location>
</feature>
<organism evidence="6 7">
    <name type="scientific">Neonectria ditissima</name>
    <dbReference type="NCBI Taxonomy" id="78410"/>
    <lineage>
        <taxon>Eukaryota</taxon>
        <taxon>Fungi</taxon>
        <taxon>Dikarya</taxon>
        <taxon>Ascomycota</taxon>
        <taxon>Pezizomycotina</taxon>
        <taxon>Sordariomycetes</taxon>
        <taxon>Hypocreomycetidae</taxon>
        <taxon>Hypocreales</taxon>
        <taxon>Nectriaceae</taxon>
        <taxon>Neonectria</taxon>
    </lineage>
</organism>
<keyword evidence="7" id="KW-1185">Reference proteome</keyword>
<dbReference type="Gene3D" id="3.40.50.300">
    <property type="entry name" value="P-loop containing nucleotide triphosphate hydrolases"/>
    <property type="match status" value="1"/>
</dbReference>
<dbReference type="Gene3D" id="1.10.840.10">
    <property type="entry name" value="Ras guanine-nucleotide exchange factors catalytic domain"/>
    <property type="match status" value="1"/>
</dbReference>
<dbReference type="Gene3D" id="1.20.870.10">
    <property type="entry name" value="Son of sevenless (SoS) protein Chain: S domain 1"/>
    <property type="match status" value="1"/>
</dbReference>
<dbReference type="CDD" id="cd00882">
    <property type="entry name" value="Ras_like_GTPase"/>
    <property type="match status" value="1"/>
</dbReference>
<dbReference type="Pfam" id="PF00618">
    <property type="entry name" value="RasGEF_N"/>
    <property type="match status" value="1"/>
</dbReference>
<dbReference type="PROSITE" id="PS50212">
    <property type="entry name" value="RASGEF_NTER"/>
    <property type="match status" value="1"/>
</dbReference>
<dbReference type="GO" id="GO:0007265">
    <property type="term" value="P:Ras protein signal transduction"/>
    <property type="evidence" value="ECO:0007669"/>
    <property type="project" value="TreeGrafter"/>
</dbReference>
<dbReference type="SMART" id="SM00147">
    <property type="entry name" value="RasGEF"/>
    <property type="match status" value="1"/>
</dbReference>
<feature type="domain" description="N-terminal Ras-GEF" evidence="5">
    <location>
        <begin position="449"/>
        <end position="575"/>
    </location>
</feature>
<feature type="compositionally biased region" description="Basic and acidic residues" evidence="3">
    <location>
        <begin position="410"/>
        <end position="434"/>
    </location>
</feature>
<evidence type="ECO:0000256" key="1">
    <source>
        <dbReference type="ARBA" id="ARBA00022658"/>
    </source>
</evidence>
<feature type="region of interest" description="Disordered" evidence="3">
    <location>
        <begin position="315"/>
        <end position="434"/>
    </location>
</feature>
<evidence type="ECO:0000259" key="5">
    <source>
        <dbReference type="PROSITE" id="PS50212"/>
    </source>
</evidence>
<dbReference type="PROSITE" id="PS50009">
    <property type="entry name" value="RASGEF_CAT"/>
    <property type="match status" value="1"/>
</dbReference>
<protein>
    <recommendedName>
        <fullName evidence="8">Ras guanine nucleotide exchange factor A</fullName>
    </recommendedName>
</protein>
<evidence type="ECO:0008006" key="8">
    <source>
        <dbReference type="Google" id="ProtNLM"/>
    </source>
</evidence>
<evidence type="ECO:0000313" key="7">
    <source>
        <dbReference type="Proteomes" id="UP000050424"/>
    </source>
</evidence>
<dbReference type="OrthoDB" id="28357at2759"/>
<feature type="region of interest" description="Disordered" evidence="3">
    <location>
        <begin position="1"/>
        <end position="20"/>
    </location>
</feature>
<dbReference type="InterPro" id="IPR000651">
    <property type="entry name" value="Ras-like_Gua-exchang_fac_N"/>
</dbReference>
<dbReference type="InterPro" id="IPR001895">
    <property type="entry name" value="RASGEF_cat_dom"/>
</dbReference>
<accession>A0A0P7BGX7</accession>
<comment type="caution">
    <text evidence="6">The sequence shown here is derived from an EMBL/GenBank/DDBJ whole genome shotgun (WGS) entry which is preliminary data.</text>
</comment>
<dbReference type="InterPro" id="IPR023578">
    <property type="entry name" value="Ras_GEF_dom_sf"/>
</dbReference>
<dbReference type="InterPro" id="IPR008937">
    <property type="entry name" value="Ras-like_GEF"/>
</dbReference>
<evidence type="ECO:0000256" key="3">
    <source>
        <dbReference type="SAM" id="MobiDB-lite"/>
    </source>
</evidence>
<evidence type="ECO:0000313" key="6">
    <source>
        <dbReference type="EMBL" id="KPM39455.1"/>
    </source>
</evidence>
<feature type="compositionally biased region" description="Low complexity" evidence="3">
    <location>
        <begin position="375"/>
        <end position="388"/>
    </location>
</feature>
<keyword evidence="1 2" id="KW-0344">Guanine-nucleotide releasing factor</keyword>
<feature type="region of interest" description="Disordered" evidence="3">
    <location>
        <begin position="614"/>
        <end position="636"/>
    </location>
</feature>
<dbReference type="STRING" id="78410.A0A0P7BGX7"/>
<dbReference type="PANTHER" id="PTHR23113">
    <property type="entry name" value="GUANINE NUCLEOTIDE EXCHANGE FACTOR"/>
    <property type="match status" value="1"/>
</dbReference>
<dbReference type="Proteomes" id="UP000050424">
    <property type="component" value="Unassembled WGS sequence"/>
</dbReference>
<evidence type="ECO:0000256" key="2">
    <source>
        <dbReference type="PROSITE-ProRule" id="PRU00168"/>
    </source>
</evidence>
<feature type="compositionally biased region" description="Basic residues" evidence="3">
    <location>
        <begin position="1098"/>
        <end position="1108"/>
    </location>
</feature>
<dbReference type="InterPro" id="IPR027417">
    <property type="entry name" value="P-loop_NTPase"/>
</dbReference>
<dbReference type="SUPFAM" id="SSF48366">
    <property type="entry name" value="Ras GEF"/>
    <property type="match status" value="1"/>
</dbReference>
<feature type="region of interest" description="Disordered" evidence="3">
    <location>
        <begin position="44"/>
        <end position="138"/>
    </location>
</feature>
<reference evidence="6 7" key="1">
    <citation type="submission" date="2015-09" db="EMBL/GenBank/DDBJ databases">
        <title>Draft genome of a European isolate of the apple canker pathogen Neonectria ditissima.</title>
        <authorList>
            <person name="Gomez-Cortecero A."/>
            <person name="Harrison R.J."/>
            <person name="Armitage A.D."/>
        </authorList>
    </citation>
    <scope>NUCLEOTIDE SEQUENCE [LARGE SCALE GENOMIC DNA]</scope>
    <source>
        <strain evidence="6 7">R09/05</strain>
    </source>
</reference>
<dbReference type="PANTHER" id="PTHR23113:SF348">
    <property type="entry name" value="GUANYL-NUCLEOTIDE EXCHANGE FACTOR RASGEF, PUTATIVE (AFU_ORTHOLOGUE AFUA_1G04700)-RELATED"/>
    <property type="match status" value="1"/>
</dbReference>
<name>A0A0P7BGX7_9HYPO</name>
<evidence type="ECO:0000259" key="4">
    <source>
        <dbReference type="PROSITE" id="PS50009"/>
    </source>
</evidence>
<sequence>MDPDHVGSRQAYSIPGSPASRRLAVADSIPLRYSPSSSANLASALFRSRSQHRSPSHRRQDSAGSIVDDPFFQRYSPAAVSEDSDGSSVYQSLSDQDDDGDNYGDDHDSNDNTPSQHWPPPRRDSLTATPSSNWSPSSSNMEGFNIAIIGSTGVGKSSFVQRVLGLSRPPISNASTVRILVDNTSHVVTLLELDLEYFELSPAQPIQWPKQINGHIVPRVDAALVLYDVMNHDSIRELPQTLTALTNSGLPCSLVACKCENPEQDWRVDPDAMSNHPVFRTCVATYKIPAEQPEIARMALNTILRAAINIKKGNGETVSRRRAQSAANLEAPDPTAGRPLSQNSKHSRASSDFSLLRGISTPPVTENYRARSPRVGQHQSASHSSGSVRELGDHGQPQTVSSMLRTPGIRLDRQGSDSHLDVEESDAESYRHSDDIPILQRNDDSVLDKPAKMVGVSFDDLVDRLLAPRLSRADNNFSDIFLCLYRKFAAPGELFSAILTRLDEVREDKTTHYLSKTATQLRIIEMVAKWVSLYPGDFARPLTRRNLEDFIKHLSTEPIFSIAAQHMRRNLYFNVVEDDDTGWANSDDKGDMIASEILSKDVHELSSGVSTLTVDEDLDGRPSGSSETSFVDRGSSAGSQVQFHSYDEYERVAAGLEPTDTLPMNKFRYHIFMDISDDDVADELTRIDWIMFSSIRIRDFVRHVSLSSSQKEKCKSLNNVNRMINHFNHVAKWVANMILLRDKAKHRAQMLDKFMSIALKLRQLNNYNGLAAVLAGVNGTAIHRLTQTRALVPAETQKRFARLVILMGTQKSHFAYRLAWENSPLPRIPFIPLHRRDLVSAEEGSKTFIGPDGDRINWKKFEVLGEVLLPIMKSQGTAYPNLVKHDLARELILCCRMPIDDEDIYQRSIQVESTSGGLAEPPKKKFPCPWLDDVIASALPLPPLQVLLKQEHLEITVTSSFCLDLPTRHSGIETFDQLLAVVEESHLWIARTGSCCIEVSLAVNGIQVLDSTQRAAFAQSIKKCELWQRLGLRLEYSCHTQTQLPGLMSFSIQHPDLSSALAPPTGAATAQFRALILAINVVEIEAKGPLTSNNGRRNQGKKRKRPPSRRVNEENTLGVGEHDDVFSVDLDDKWAVDNFISSLNFSSHCHEMHQSTQRLGAGPKLAIDEILNKVNSSALVVVILEQLLLAPAKKYKGIQIVGGLSSRCLTRLAPGVFHIPYLKTVSDRLGFLKVISSNAAEDFSLIISGEPGEVACFQVNKEEDGPSQSMLSIDGPVSVNWSALPSDQDLVAGSQSFSSICPDPPIAQTTVAYDSFSLLLGPEQDIVGNPWSTESFETGNYNNDISFGNSYGAPAYAEEGAECAGNDPGSFQSFADWLSCDNPV</sequence>
<dbReference type="GO" id="GO:0005085">
    <property type="term" value="F:guanyl-nucleotide exchange factor activity"/>
    <property type="evidence" value="ECO:0007669"/>
    <property type="project" value="UniProtKB-KW"/>
</dbReference>
<gene>
    <name evidence="6" type="ORF">AK830_g7102</name>
</gene>
<dbReference type="SUPFAM" id="SSF52540">
    <property type="entry name" value="P-loop containing nucleoside triphosphate hydrolases"/>
    <property type="match status" value="1"/>
</dbReference>